<evidence type="ECO:0000256" key="3">
    <source>
        <dbReference type="ARBA" id="ARBA00022989"/>
    </source>
</evidence>
<gene>
    <name evidence="7" type="ORF">DW740_14110</name>
</gene>
<feature type="transmembrane region" description="Helical" evidence="5">
    <location>
        <begin position="227"/>
        <end position="252"/>
    </location>
</feature>
<feature type="domain" description="ABC-2 type transporter transmembrane" evidence="6">
    <location>
        <begin position="21"/>
        <end position="373"/>
    </location>
</feature>
<evidence type="ECO:0000259" key="6">
    <source>
        <dbReference type="Pfam" id="PF12698"/>
    </source>
</evidence>
<dbReference type="Proteomes" id="UP000283745">
    <property type="component" value="Unassembled WGS sequence"/>
</dbReference>
<evidence type="ECO:0000256" key="4">
    <source>
        <dbReference type="ARBA" id="ARBA00023136"/>
    </source>
</evidence>
<reference evidence="7 8" key="1">
    <citation type="submission" date="2018-08" db="EMBL/GenBank/DDBJ databases">
        <title>A genome reference for cultivated species of the human gut microbiota.</title>
        <authorList>
            <person name="Zou Y."/>
            <person name="Xue W."/>
            <person name="Luo G."/>
        </authorList>
    </citation>
    <scope>NUCLEOTIDE SEQUENCE [LARGE SCALE GENOMIC DNA]</scope>
    <source>
        <strain evidence="7 8">AM28-23</strain>
    </source>
</reference>
<evidence type="ECO:0000313" key="8">
    <source>
        <dbReference type="Proteomes" id="UP000283745"/>
    </source>
</evidence>
<evidence type="ECO:0000256" key="1">
    <source>
        <dbReference type="ARBA" id="ARBA00004141"/>
    </source>
</evidence>
<dbReference type="RefSeq" id="WP_118050606.1">
    <property type="nucleotide sequence ID" value="NZ_CABJFK010000012.1"/>
</dbReference>
<organism evidence="7 8">
    <name type="scientific">Blautia obeum</name>
    <dbReference type="NCBI Taxonomy" id="40520"/>
    <lineage>
        <taxon>Bacteria</taxon>
        <taxon>Bacillati</taxon>
        <taxon>Bacillota</taxon>
        <taxon>Clostridia</taxon>
        <taxon>Lachnospirales</taxon>
        <taxon>Lachnospiraceae</taxon>
        <taxon>Blautia</taxon>
    </lineage>
</organism>
<dbReference type="Pfam" id="PF12698">
    <property type="entry name" value="ABC2_membrane_3"/>
    <property type="match status" value="1"/>
</dbReference>
<dbReference type="EMBL" id="QSKF01000012">
    <property type="protein sequence ID" value="RHE38199.1"/>
    <property type="molecule type" value="Genomic_DNA"/>
</dbReference>
<protein>
    <submittedName>
        <fullName evidence="7">ABC transporter permease</fullName>
    </submittedName>
</protein>
<feature type="transmembrane region" description="Helical" evidence="5">
    <location>
        <begin position="264"/>
        <end position="287"/>
    </location>
</feature>
<dbReference type="GO" id="GO:0016020">
    <property type="term" value="C:membrane"/>
    <property type="evidence" value="ECO:0007669"/>
    <property type="project" value="UniProtKB-SubCell"/>
</dbReference>
<comment type="subcellular location">
    <subcellularLocation>
        <location evidence="1">Membrane</location>
        <topology evidence="1">Multi-pass membrane protein</topology>
    </subcellularLocation>
</comment>
<sequence>MTVFKCYMKILKKNIGLISIYLIIFFSTAMILQASAKKEHLEDFEKTRINLAIADQDDSTLSHALTEYLKTIHNVYRISAEPTVMQEELFYRNAEYIVQIPKDFYKTCIVDENPLSVTKVPGSYSSFYVDQQINAWLNSIRTYTAAGFSQKEAAAAALEQSVSEVTLYHDEETAVETPGYTYYFRYIPFLFLAVLCYSMGYILLAFRKEDIQKRMLASAISTRRQNLEGLLAMFTISLLLWLIAVVGAGVMYGKELLTSKVLGYYLLNTFLMLTIALSLAYLIGLFMKNINMLNGFSNIISLGICFLSGVFVPMNIMDKKVLMVAQFLPVYWYENVNETLSRYHVVSGKVAVDIWKSMGIEVMFTFALLALILAVSKYKRQG</sequence>
<evidence type="ECO:0000256" key="2">
    <source>
        <dbReference type="ARBA" id="ARBA00022692"/>
    </source>
</evidence>
<evidence type="ECO:0000256" key="5">
    <source>
        <dbReference type="SAM" id="Phobius"/>
    </source>
</evidence>
<dbReference type="InterPro" id="IPR013525">
    <property type="entry name" value="ABC2_TM"/>
</dbReference>
<feature type="transmembrane region" description="Helical" evidence="5">
    <location>
        <begin position="299"/>
        <end position="317"/>
    </location>
</feature>
<feature type="transmembrane region" description="Helical" evidence="5">
    <location>
        <begin position="15"/>
        <end position="36"/>
    </location>
</feature>
<accession>A0A414J275</accession>
<proteinExistence type="predicted"/>
<dbReference type="PANTHER" id="PTHR43027">
    <property type="entry name" value="DOXORUBICIN RESISTANCE ABC TRANSPORTER PERMEASE PROTEIN DRRC-RELATED"/>
    <property type="match status" value="1"/>
</dbReference>
<name>A0A414J275_9FIRM</name>
<keyword evidence="3 5" id="KW-1133">Transmembrane helix</keyword>
<comment type="caution">
    <text evidence="7">The sequence shown here is derived from an EMBL/GenBank/DDBJ whole genome shotgun (WGS) entry which is preliminary data.</text>
</comment>
<dbReference type="AlphaFoldDB" id="A0A414J275"/>
<feature type="transmembrane region" description="Helical" evidence="5">
    <location>
        <begin position="354"/>
        <end position="375"/>
    </location>
</feature>
<keyword evidence="4 5" id="KW-0472">Membrane</keyword>
<evidence type="ECO:0000313" key="7">
    <source>
        <dbReference type="EMBL" id="RHE38199.1"/>
    </source>
</evidence>
<dbReference type="GO" id="GO:0140359">
    <property type="term" value="F:ABC-type transporter activity"/>
    <property type="evidence" value="ECO:0007669"/>
    <property type="project" value="InterPro"/>
</dbReference>
<dbReference type="InterPro" id="IPR052902">
    <property type="entry name" value="ABC-2_transporter"/>
</dbReference>
<keyword evidence="2 5" id="KW-0812">Transmembrane</keyword>
<feature type="transmembrane region" description="Helical" evidence="5">
    <location>
        <begin position="186"/>
        <end position="206"/>
    </location>
</feature>
<dbReference type="PANTHER" id="PTHR43027:SF1">
    <property type="entry name" value="DOXORUBICIN RESISTANCE ABC TRANSPORTER PERMEASE PROTEIN DRRC-RELATED"/>
    <property type="match status" value="1"/>
</dbReference>
<dbReference type="Gene3D" id="3.40.1710.10">
    <property type="entry name" value="abc type-2 transporter like domain"/>
    <property type="match status" value="1"/>
</dbReference>